<evidence type="ECO:0000313" key="3">
    <source>
        <dbReference type="Proteomes" id="UP000498740"/>
    </source>
</evidence>
<feature type="region of interest" description="Disordered" evidence="1">
    <location>
        <begin position="1"/>
        <end position="25"/>
    </location>
</feature>
<evidence type="ECO:0000313" key="2">
    <source>
        <dbReference type="EMBL" id="GFN02881.1"/>
    </source>
</evidence>
<accession>A0A7J0CK72</accession>
<dbReference type="Proteomes" id="UP000498740">
    <property type="component" value="Unassembled WGS sequence"/>
</dbReference>
<dbReference type="AlphaFoldDB" id="A0A7J0CK72"/>
<evidence type="ECO:0000256" key="1">
    <source>
        <dbReference type="SAM" id="MobiDB-lite"/>
    </source>
</evidence>
<feature type="region of interest" description="Disordered" evidence="1">
    <location>
        <begin position="71"/>
        <end position="90"/>
    </location>
</feature>
<feature type="compositionally biased region" description="Low complexity" evidence="1">
    <location>
        <begin position="101"/>
        <end position="110"/>
    </location>
</feature>
<feature type="compositionally biased region" description="Basic residues" evidence="1">
    <location>
        <begin position="1"/>
        <end position="11"/>
    </location>
</feature>
<name>A0A7J0CK72_STRMI</name>
<proteinExistence type="predicted"/>
<organism evidence="2 3">
    <name type="scientific">Streptomyces microflavus</name>
    <name type="common">Streptomyces lipmanii</name>
    <dbReference type="NCBI Taxonomy" id="1919"/>
    <lineage>
        <taxon>Bacteria</taxon>
        <taxon>Bacillati</taxon>
        <taxon>Actinomycetota</taxon>
        <taxon>Actinomycetes</taxon>
        <taxon>Kitasatosporales</taxon>
        <taxon>Streptomycetaceae</taxon>
        <taxon>Streptomyces</taxon>
    </lineage>
</organism>
<sequence>MKRQRGIRGRGHAPTATEVRTGSTHRYVEESIHGPRERLCRGAESLRSFYPAAGNLSVEFSVEHVRNTLPERAAGRRPKSEPGAVESCDGAGCRRRSGFRDSGNLLVSDGSGSGGGEPDRALHSAAKSSRIPGIFRTDFGW</sequence>
<comment type="caution">
    <text evidence="2">The sequence shown here is derived from an EMBL/GenBank/DDBJ whole genome shotgun (WGS) entry which is preliminary data.</text>
</comment>
<reference evidence="2 3" key="1">
    <citation type="submission" date="2020-05" db="EMBL/GenBank/DDBJ databases">
        <title>Whole genome shotgun sequence of Streptomyces microflavus NBRC 13062.</title>
        <authorList>
            <person name="Komaki H."/>
            <person name="Tamura T."/>
        </authorList>
    </citation>
    <scope>NUCLEOTIDE SEQUENCE [LARGE SCALE GENOMIC DNA]</scope>
    <source>
        <strain evidence="2 3">NBRC 13062</strain>
    </source>
</reference>
<gene>
    <name evidence="2" type="ORF">Smic_14370</name>
</gene>
<protein>
    <submittedName>
        <fullName evidence="2">Uncharacterized protein</fullName>
    </submittedName>
</protein>
<dbReference type="EMBL" id="BLWD01000001">
    <property type="protein sequence ID" value="GFN02881.1"/>
    <property type="molecule type" value="Genomic_DNA"/>
</dbReference>
<feature type="region of interest" description="Disordered" evidence="1">
    <location>
        <begin position="95"/>
        <end position="127"/>
    </location>
</feature>